<keyword evidence="1 2" id="KW-0690">Ribosome biogenesis</keyword>
<dbReference type="InterPro" id="IPR000238">
    <property type="entry name" value="RbfA"/>
</dbReference>
<keyword evidence="4" id="KW-1185">Reference proteome</keyword>
<comment type="subcellular location">
    <subcellularLocation>
        <location evidence="2">Cytoplasm</location>
    </subcellularLocation>
</comment>
<comment type="subunit">
    <text evidence="2">Monomer. Binds 30S ribosomal subunits, but not 50S ribosomal subunits or 70S ribosomes.</text>
</comment>
<evidence type="ECO:0000256" key="2">
    <source>
        <dbReference type="HAMAP-Rule" id="MF_00003"/>
    </source>
</evidence>
<dbReference type="PANTHER" id="PTHR33515">
    <property type="entry name" value="RIBOSOME-BINDING FACTOR A, CHLOROPLASTIC-RELATED"/>
    <property type="match status" value="1"/>
</dbReference>
<comment type="similarity">
    <text evidence="2">Belongs to the RbfA family.</text>
</comment>
<dbReference type="InterPro" id="IPR015946">
    <property type="entry name" value="KH_dom-like_a/b"/>
</dbReference>
<name>A0A6I3SQM2_HELMO</name>
<proteinExistence type="inferred from homology"/>
<dbReference type="AlphaFoldDB" id="A0A6I3SQM2"/>
<dbReference type="RefSeq" id="WP_155477555.1">
    <property type="nucleotide sequence ID" value="NZ_WNKU01000026.1"/>
</dbReference>
<dbReference type="OrthoDB" id="307788at2"/>
<dbReference type="PANTHER" id="PTHR33515:SF1">
    <property type="entry name" value="RIBOSOME-BINDING FACTOR A, CHLOROPLASTIC-RELATED"/>
    <property type="match status" value="1"/>
</dbReference>
<dbReference type="InterPro" id="IPR020053">
    <property type="entry name" value="Ribosome-bd_factorA_CS"/>
</dbReference>
<evidence type="ECO:0000313" key="4">
    <source>
        <dbReference type="Proteomes" id="UP000430670"/>
    </source>
</evidence>
<comment type="caution">
    <text evidence="3">The sequence shown here is derived from an EMBL/GenBank/DDBJ whole genome shotgun (WGS) entry which is preliminary data.</text>
</comment>
<comment type="function">
    <text evidence="2">One of several proteins that assist in the late maturation steps of the functional core of the 30S ribosomal subunit. Associates with free 30S ribosomal subunits (but not with 30S subunits that are part of 70S ribosomes or polysomes). Required for efficient processing of 16S rRNA. May interact with the 5'-terminal helix region of 16S rRNA.</text>
</comment>
<accession>A0A6I3SQM2</accession>
<dbReference type="EMBL" id="WNKU01000026">
    <property type="protein sequence ID" value="MTV50467.1"/>
    <property type="molecule type" value="Genomic_DNA"/>
</dbReference>
<organism evidence="3 4">
    <name type="scientific">Heliobacterium mobile</name>
    <name type="common">Heliobacillus mobilis</name>
    <dbReference type="NCBI Taxonomy" id="28064"/>
    <lineage>
        <taxon>Bacteria</taxon>
        <taxon>Bacillati</taxon>
        <taxon>Bacillota</taxon>
        <taxon>Clostridia</taxon>
        <taxon>Eubacteriales</taxon>
        <taxon>Heliobacteriaceae</taxon>
        <taxon>Heliobacterium</taxon>
    </lineage>
</organism>
<protein>
    <recommendedName>
        <fullName evidence="2">Ribosome-binding factor A</fullName>
    </recommendedName>
</protein>
<dbReference type="HAMAP" id="MF_00003">
    <property type="entry name" value="RbfA"/>
    <property type="match status" value="1"/>
</dbReference>
<dbReference type="InterPro" id="IPR023799">
    <property type="entry name" value="RbfA_dom_sf"/>
</dbReference>
<dbReference type="PROSITE" id="PS01319">
    <property type="entry name" value="RBFA"/>
    <property type="match status" value="1"/>
</dbReference>
<reference evidence="3 4" key="1">
    <citation type="submission" date="2019-11" db="EMBL/GenBank/DDBJ databases">
        <title>Whole-genome sequence of a the green, strictly anaerobic photosynthetic bacterium Heliobacillus mobilis DSM 6151.</title>
        <authorList>
            <person name="Kyndt J.A."/>
            <person name="Meyer T.E."/>
        </authorList>
    </citation>
    <scope>NUCLEOTIDE SEQUENCE [LARGE SCALE GENOMIC DNA]</scope>
    <source>
        <strain evidence="3 4">DSM 6151</strain>
    </source>
</reference>
<dbReference type="GO" id="GO:0005829">
    <property type="term" value="C:cytosol"/>
    <property type="evidence" value="ECO:0007669"/>
    <property type="project" value="TreeGrafter"/>
</dbReference>
<dbReference type="SUPFAM" id="SSF89919">
    <property type="entry name" value="Ribosome-binding factor A, RbfA"/>
    <property type="match status" value="1"/>
</dbReference>
<gene>
    <name evidence="2 3" type="primary">rbfA</name>
    <name evidence="3" type="ORF">GJ688_16085</name>
</gene>
<dbReference type="GO" id="GO:0043024">
    <property type="term" value="F:ribosomal small subunit binding"/>
    <property type="evidence" value="ECO:0007669"/>
    <property type="project" value="TreeGrafter"/>
</dbReference>
<sequence length="125" mass="14306">MAGYRVARMAEDIKRELARLLRDEMKDPRIGFTSITAVEVSKDSRHAKVFVSFLGDEEARQNALAALKQATGFLRSELSKTLRIRYIPEIVFTFDPSIERGTRIAQLLNQVESKEKREDGPHESR</sequence>
<keyword evidence="2" id="KW-0963">Cytoplasm</keyword>
<evidence type="ECO:0000256" key="1">
    <source>
        <dbReference type="ARBA" id="ARBA00022517"/>
    </source>
</evidence>
<dbReference type="Pfam" id="PF02033">
    <property type="entry name" value="RBFA"/>
    <property type="match status" value="1"/>
</dbReference>
<dbReference type="Gene3D" id="3.30.300.20">
    <property type="match status" value="1"/>
</dbReference>
<dbReference type="GO" id="GO:0030490">
    <property type="term" value="P:maturation of SSU-rRNA"/>
    <property type="evidence" value="ECO:0007669"/>
    <property type="project" value="UniProtKB-UniRule"/>
</dbReference>
<dbReference type="Proteomes" id="UP000430670">
    <property type="component" value="Unassembled WGS sequence"/>
</dbReference>
<dbReference type="NCBIfam" id="TIGR00082">
    <property type="entry name" value="rbfA"/>
    <property type="match status" value="1"/>
</dbReference>
<evidence type="ECO:0000313" key="3">
    <source>
        <dbReference type="EMBL" id="MTV50467.1"/>
    </source>
</evidence>